<dbReference type="InterPro" id="IPR050142">
    <property type="entry name" value="MADS-box/MEF2_TF"/>
</dbReference>
<evidence type="ECO:0000256" key="6">
    <source>
        <dbReference type="SAM" id="Coils"/>
    </source>
</evidence>
<evidence type="ECO:0000256" key="1">
    <source>
        <dbReference type="ARBA" id="ARBA00004123"/>
    </source>
</evidence>
<dbReference type="Gene3D" id="3.40.1810.10">
    <property type="entry name" value="Transcription factor, MADS-box"/>
    <property type="match status" value="1"/>
</dbReference>
<dbReference type="Proteomes" id="UP001159364">
    <property type="component" value="Linkage Group LG03"/>
</dbReference>
<keyword evidence="9" id="KW-1185">Reference proteome</keyword>
<evidence type="ECO:0000256" key="5">
    <source>
        <dbReference type="ARBA" id="ARBA00023242"/>
    </source>
</evidence>
<dbReference type="Pfam" id="PF00319">
    <property type="entry name" value="SRF-TF"/>
    <property type="match status" value="1"/>
</dbReference>
<feature type="coiled-coil region" evidence="6">
    <location>
        <begin position="118"/>
        <end position="179"/>
    </location>
</feature>
<evidence type="ECO:0000313" key="8">
    <source>
        <dbReference type="EMBL" id="KAJ8769377.1"/>
    </source>
</evidence>
<reference evidence="8 9" key="1">
    <citation type="submission" date="2021-09" db="EMBL/GenBank/DDBJ databases">
        <title>Genomic insights and catalytic innovation underlie evolution of tropane alkaloids biosynthesis.</title>
        <authorList>
            <person name="Wang Y.-J."/>
            <person name="Tian T."/>
            <person name="Huang J.-P."/>
            <person name="Huang S.-X."/>
        </authorList>
    </citation>
    <scope>NUCLEOTIDE SEQUENCE [LARGE SCALE GENOMIC DNA]</scope>
    <source>
        <strain evidence="8">KIB-2018</strain>
        <tissue evidence="8">Leaf</tissue>
    </source>
</reference>
<dbReference type="InterPro" id="IPR036879">
    <property type="entry name" value="TF_MADSbox_sf"/>
</dbReference>
<name>A0AAV8TQZ8_9ROSI</name>
<dbReference type="SUPFAM" id="SSF55455">
    <property type="entry name" value="SRF-like"/>
    <property type="match status" value="1"/>
</dbReference>
<dbReference type="PANTHER" id="PTHR48019">
    <property type="entry name" value="SERUM RESPONSE FACTOR HOMOLOG"/>
    <property type="match status" value="1"/>
</dbReference>
<dbReference type="GO" id="GO:0046983">
    <property type="term" value="F:protein dimerization activity"/>
    <property type="evidence" value="ECO:0007669"/>
    <property type="project" value="InterPro"/>
</dbReference>
<accession>A0AAV8TQZ8</accession>
<keyword evidence="3" id="KW-0238">DNA-binding</keyword>
<keyword evidence="6" id="KW-0175">Coiled coil</keyword>
<evidence type="ECO:0000256" key="4">
    <source>
        <dbReference type="ARBA" id="ARBA00023163"/>
    </source>
</evidence>
<comment type="subcellular location">
    <subcellularLocation>
        <location evidence="1">Nucleus</location>
    </subcellularLocation>
</comment>
<evidence type="ECO:0000313" key="9">
    <source>
        <dbReference type="Proteomes" id="UP001159364"/>
    </source>
</evidence>
<evidence type="ECO:0000259" key="7">
    <source>
        <dbReference type="PROSITE" id="PS50066"/>
    </source>
</evidence>
<dbReference type="InterPro" id="IPR002100">
    <property type="entry name" value="TF_MADSbox"/>
</dbReference>
<evidence type="ECO:0000256" key="3">
    <source>
        <dbReference type="ARBA" id="ARBA00023125"/>
    </source>
</evidence>
<sequence length="316" mass="35940">MGRVKLQLKKIENKTYRHITFAKRKSGLVKKAYELSTLCDIPVLLIIFSPAGKLILFDAKESLEETFKQFIALPEQHRGCLQNQELIHRVIAEMSVETNIFNLSVMSRDSKLSIESRLEEVKYQILKFSSELADVENQLRYYVSGPSCIKTLSEALYQEQVLEDTLRRLRIRKQLLESNGSIQPALKKSVYNMGNISDSMAANSNRRSSYPETNSTINIPGSGVFFSNQPQFYPGILHQQQPWAFFASVPSNSLNKLNDIDRYMLQPQLEQVANGNYTSIMINMATDDRQGTATNNENERKASDLAVGYCAQPFTF</sequence>
<dbReference type="AlphaFoldDB" id="A0AAV8TQZ8"/>
<dbReference type="PRINTS" id="PR00404">
    <property type="entry name" value="MADSDOMAIN"/>
</dbReference>
<feature type="domain" description="MADS-box" evidence="7">
    <location>
        <begin position="1"/>
        <end position="61"/>
    </location>
</feature>
<protein>
    <recommendedName>
        <fullName evidence="7">MADS-box domain-containing protein</fullName>
    </recommendedName>
</protein>
<dbReference type="EMBL" id="JAIWQS010000003">
    <property type="protein sequence ID" value="KAJ8769377.1"/>
    <property type="molecule type" value="Genomic_DNA"/>
</dbReference>
<dbReference type="SMART" id="SM00432">
    <property type="entry name" value="MADS"/>
    <property type="match status" value="1"/>
</dbReference>
<comment type="caution">
    <text evidence="8">The sequence shown here is derived from an EMBL/GenBank/DDBJ whole genome shotgun (WGS) entry which is preliminary data.</text>
</comment>
<keyword evidence="5" id="KW-0539">Nucleus</keyword>
<keyword evidence="4" id="KW-0804">Transcription</keyword>
<organism evidence="8 9">
    <name type="scientific">Erythroxylum novogranatense</name>
    <dbReference type="NCBI Taxonomy" id="1862640"/>
    <lineage>
        <taxon>Eukaryota</taxon>
        <taxon>Viridiplantae</taxon>
        <taxon>Streptophyta</taxon>
        <taxon>Embryophyta</taxon>
        <taxon>Tracheophyta</taxon>
        <taxon>Spermatophyta</taxon>
        <taxon>Magnoliopsida</taxon>
        <taxon>eudicotyledons</taxon>
        <taxon>Gunneridae</taxon>
        <taxon>Pentapetalae</taxon>
        <taxon>rosids</taxon>
        <taxon>fabids</taxon>
        <taxon>Malpighiales</taxon>
        <taxon>Erythroxylaceae</taxon>
        <taxon>Erythroxylum</taxon>
    </lineage>
</organism>
<dbReference type="GO" id="GO:0005634">
    <property type="term" value="C:nucleus"/>
    <property type="evidence" value="ECO:0007669"/>
    <property type="project" value="UniProtKB-SubCell"/>
</dbReference>
<gene>
    <name evidence="8" type="ORF">K2173_002581</name>
</gene>
<dbReference type="GO" id="GO:0003677">
    <property type="term" value="F:DNA binding"/>
    <property type="evidence" value="ECO:0007669"/>
    <property type="project" value="UniProtKB-KW"/>
</dbReference>
<evidence type="ECO:0000256" key="2">
    <source>
        <dbReference type="ARBA" id="ARBA00023015"/>
    </source>
</evidence>
<keyword evidence="2" id="KW-0805">Transcription regulation</keyword>
<dbReference type="CDD" id="cd00120">
    <property type="entry name" value="MADS"/>
    <property type="match status" value="1"/>
</dbReference>
<dbReference type="PROSITE" id="PS50066">
    <property type="entry name" value="MADS_BOX_2"/>
    <property type="match status" value="1"/>
</dbReference>
<proteinExistence type="predicted"/>
<dbReference type="PROSITE" id="PS00350">
    <property type="entry name" value="MADS_BOX_1"/>
    <property type="match status" value="1"/>
</dbReference>